<comment type="caution">
    <text evidence="2">The sequence shown here is derived from an EMBL/GenBank/DDBJ whole genome shotgun (WGS) entry which is preliminary data.</text>
</comment>
<dbReference type="EMBL" id="LGRX02016955">
    <property type="protein sequence ID" value="KAK3261364.1"/>
    <property type="molecule type" value="Genomic_DNA"/>
</dbReference>
<reference evidence="2 3" key="1">
    <citation type="journal article" date="2015" name="Genome Biol. Evol.">
        <title>Comparative Genomics of a Bacterivorous Green Alga Reveals Evolutionary Causalities and Consequences of Phago-Mixotrophic Mode of Nutrition.</title>
        <authorList>
            <person name="Burns J.A."/>
            <person name="Paasch A."/>
            <person name="Narechania A."/>
            <person name="Kim E."/>
        </authorList>
    </citation>
    <scope>NUCLEOTIDE SEQUENCE [LARGE SCALE GENOMIC DNA]</scope>
    <source>
        <strain evidence="2 3">PLY_AMNH</strain>
    </source>
</reference>
<feature type="compositionally biased region" description="Acidic residues" evidence="1">
    <location>
        <begin position="8"/>
        <end position="21"/>
    </location>
</feature>
<keyword evidence="3" id="KW-1185">Reference proteome</keyword>
<protein>
    <submittedName>
        <fullName evidence="2">Uncharacterized protein</fullName>
    </submittedName>
</protein>
<dbReference type="Proteomes" id="UP001190700">
    <property type="component" value="Unassembled WGS sequence"/>
</dbReference>
<accession>A0AAE0KUV6</accession>
<sequence length="92" mass="10354">MSEQVNPTEEEPEGSEIEGEELPFEFSIVDTLARLGKERSAMSDALLEHEPDGDVRDTWALAYAAADGWPIRSTRWTRKTDALCDDRNILVC</sequence>
<gene>
    <name evidence="2" type="ORF">CYMTET_29728</name>
</gene>
<dbReference type="AlphaFoldDB" id="A0AAE0KUV6"/>
<organism evidence="2 3">
    <name type="scientific">Cymbomonas tetramitiformis</name>
    <dbReference type="NCBI Taxonomy" id="36881"/>
    <lineage>
        <taxon>Eukaryota</taxon>
        <taxon>Viridiplantae</taxon>
        <taxon>Chlorophyta</taxon>
        <taxon>Pyramimonadophyceae</taxon>
        <taxon>Pyramimonadales</taxon>
        <taxon>Pyramimonadaceae</taxon>
        <taxon>Cymbomonas</taxon>
    </lineage>
</organism>
<evidence type="ECO:0000313" key="2">
    <source>
        <dbReference type="EMBL" id="KAK3261364.1"/>
    </source>
</evidence>
<feature type="region of interest" description="Disordered" evidence="1">
    <location>
        <begin position="1"/>
        <end position="21"/>
    </location>
</feature>
<evidence type="ECO:0000313" key="3">
    <source>
        <dbReference type="Proteomes" id="UP001190700"/>
    </source>
</evidence>
<proteinExistence type="predicted"/>
<evidence type="ECO:0000256" key="1">
    <source>
        <dbReference type="SAM" id="MobiDB-lite"/>
    </source>
</evidence>
<name>A0AAE0KUV6_9CHLO</name>